<dbReference type="EMBL" id="DS231625">
    <property type="protein sequence ID" value="EDU42530.1"/>
    <property type="molecule type" value="Genomic_DNA"/>
</dbReference>
<organism evidence="4 5">
    <name type="scientific">Pyrenophora tritici-repentis (strain Pt-1C-BFP)</name>
    <name type="common">Wheat tan spot fungus</name>
    <name type="synonym">Drechslera tritici-repentis</name>
    <dbReference type="NCBI Taxonomy" id="426418"/>
    <lineage>
        <taxon>Eukaryota</taxon>
        <taxon>Fungi</taxon>
        <taxon>Dikarya</taxon>
        <taxon>Ascomycota</taxon>
        <taxon>Pezizomycotina</taxon>
        <taxon>Dothideomycetes</taxon>
        <taxon>Pleosporomycetidae</taxon>
        <taxon>Pleosporales</taxon>
        <taxon>Pleosporineae</taxon>
        <taxon>Pleosporaceae</taxon>
        <taxon>Pyrenophora</taxon>
    </lineage>
</organism>
<dbReference type="Pfam" id="PF00106">
    <property type="entry name" value="adh_short"/>
    <property type="match status" value="1"/>
</dbReference>
<dbReference type="AlphaFoldDB" id="B2WHM0"/>
<evidence type="ECO:0000256" key="2">
    <source>
        <dbReference type="ARBA" id="ARBA00023002"/>
    </source>
</evidence>
<evidence type="ECO:0000313" key="5">
    <source>
        <dbReference type="Proteomes" id="UP000001471"/>
    </source>
</evidence>
<keyword evidence="3" id="KW-0732">Signal</keyword>
<proteinExistence type="inferred from homology"/>
<dbReference type="InParanoid" id="B2WHM0"/>
<dbReference type="HOGENOM" id="CLU_1005240_0_0_1"/>
<dbReference type="InterPro" id="IPR002347">
    <property type="entry name" value="SDR_fam"/>
</dbReference>
<feature type="signal peptide" evidence="3">
    <location>
        <begin position="1"/>
        <end position="19"/>
    </location>
</feature>
<dbReference type="eggNOG" id="KOG0088">
    <property type="taxonomic scope" value="Eukaryota"/>
</dbReference>
<dbReference type="SUPFAM" id="SSF51735">
    <property type="entry name" value="NAD(P)-binding Rossmann-fold domains"/>
    <property type="match status" value="1"/>
</dbReference>
<gene>
    <name evidence="4" type="ORF">PTRG_09479</name>
</gene>
<accession>B2WHM0</accession>
<dbReference type="OrthoDB" id="5145161at2759"/>
<evidence type="ECO:0000313" key="4">
    <source>
        <dbReference type="EMBL" id="EDU42530.1"/>
    </source>
</evidence>
<evidence type="ECO:0000256" key="3">
    <source>
        <dbReference type="SAM" id="SignalP"/>
    </source>
</evidence>
<dbReference type="Gene3D" id="3.40.50.720">
    <property type="entry name" value="NAD(P)-binding Rossmann-like Domain"/>
    <property type="match status" value="1"/>
</dbReference>
<feature type="chain" id="PRO_5002784970" evidence="3">
    <location>
        <begin position="20"/>
        <end position="277"/>
    </location>
</feature>
<protein>
    <submittedName>
        <fullName evidence="4">Uncharacterized protein</fullName>
    </submittedName>
</protein>
<dbReference type="Proteomes" id="UP000001471">
    <property type="component" value="Unassembled WGS sequence"/>
</dbReference>
<dbReference type="PANTHER" id="PTHR43976">
    <property type="entry name" value="SHORT CHAIN DEHYDROGENASE"/>
    <property type="match status" value="1"/>
</dbReference>
<name>B2WHM0_PYRTR</name>
<evidence type="ECO:0000256" key="1">
    <source>
        <dbReference type="ARBA" id="ARBA00006484"/>
    </source>
</evidence>
<dbReference type="InterPro" id="IPR051911">
    <property type="entry name" value="SDR_oxidoreductase"/>
</dbReference>
<dbReference type="InterPro" id="IPR036291">
    <property type="entry name" value="NAD(P)-bd_dom_sf"/>
</dbReference>
<dbReference type="GO" id="GO:0016491">
    <property type="term" value="F:oxidoreductase activity"/>
    <property type="evidence" value="ECO:0007669"/>
    <property type="project" value="UniProtKB-KW"/>
</dbReference>
<sequence>MQLPLPLPILLSLTTTTTALWIATANMDYQTATPGGAIFPSPFCQVGKGDTAEQAHSQAARTVDATAIIAGGHCDQLPYQHTNQLGGFWDDYGTVFYVDGDWQCHAYLVDAEQDFCSIRLRSVATCMQLKSNATPHTLNQLIYLEPKMTDQTPVWFITAAASGFGKAMALEALSRGHKVIASGRYMSRLVDLETAGADIMVLDVCSPLSDIETVAEEANAKYGYITHLVNVAGYVLVGAVEETSFVSLLQTIGQTTNNRHTVLSKTSEPSPQTSSAP</sequence>
<dbReference type="STRING" id="426418.B2WHM0"/>
<dbReference type="PANTHER" id="PTHR43976:SF16">
    <property type="entry name" value="SHORT-CHAIN DEHYDROGENASE_REDUCTASE FAMILY PROTEIN"/>
    <property type="match status" value="1"/>
</dbReference>
<comment type="similarity">
    <text evidence="1">Belongs to the short-chain dehydrogenases/reductases (SDR) family.</text>
</comment>
<reference evidence="5" key="1">
    <citation type="journal article" date="2013" name="G3 (Bethesda)">
        <title>Comparative genomics of a plant-pathogenic fungus, Pyrenophora tritici-repentis, reveals transduplication and the impact of repeat elements on pathogenicity and population divergence.</title>
        <authorList>
            <person name="Manning V.A."/>
            <person name="Pandelova I."/>
            <person name="Dhillon B."/>
            <person name="Wilhelm L.J."/>
            <person name="Goodwin S.B."/>
            <person name="Berlin A.M."/>
            <person name="Figueroa M."/>
            <person name="Freitag M."/>
            <person name="Hane J.K."/>
            <person name="Henrissat B."/>
            <person name="Holman W.H."/>
            <person name="Kodira C.D."/>
            <person name="Martin J."/>
            <person name="Oliver R.P."/>
            <person name="Robbertse B."/>
            <person name="Schackwitz W."/>
            <person name="Schwartz D.C."/>
            <person name="Spatafora J.W."/>
            <person name="Turgeon B.G."/>
            <person name="Yandava C."/>
            <person name="Young S."/>
            <person name="Zhou S."/>
            <person name="Zeng Q."/>
            <person name="Grigoriev I.V."/>
            <person name="Ma L.-J."/>
            <person name="Ciuffetti L.M."/>
        </authorList>
    </citation>
    <scope>NUCLEOTIDE SEQUENCE [LARGE SCALE GENOMIC DNA]</scope>
    <source>
        <strain evidence="5">Pt-1C-BFP</strain>
    </source>
</reference>
<keyword evidence="2" id="KW-0560">Oxidoreductase</keyword>